<accession>A0A517T0P0</accession>
<dbReference type="InterPro" id="IPR011463">
    <property type="entry name" value="DUF1569"/>
</dbReference>
<proteinExistence type="predicted"/>
<organism evidence="1 2">
    <name type="scientific">Stieleria bergensis</name>
    <dbReference type="NCBI Taxonomy" id="2528025"/>
    <lineage>
        <taxon>Bacteria</taxon>
        <taxon>Pseudomonadati</taxon>
        <taxon>Planctomycetota</taxon>
        <taxon>Planctomycetia</taxon>
        <taxon>Pirellulales</taxon>
        <taxon>Pirellulaceae</taxon>
        <taxon>Stieleria</taxon>
    </lineage>
</organism>
<evidence type="ECO:0000313" key="1">
    <source>
        <dbReference type="EMBL" id="QDT61883.1"/>
    </source>
</evidence>
<protein>
    <recommendedName>
        <fullName evidence="3">DUF1569 domain-containing protein</fullName>
    </recommendedName>
</protein>
<dbReference type="OrthoDB" id="282689at2"/>
<keyword evidence="2" id="KW-1185">Reference proteome</keyword>
<dbReference type="EMBL" id="CP036272">
    <property type="protein sequence ID" value="QDT61883.1"/>
    <property type="molecule type" value="Genomic_DNA"/>
</dbReference>
<evidence type="ECO:0008006" key="3">
    <source>
        <dbReference type="Google" id="ProtNLM"/>
    </source>
</evidence>
<reference evidence="1 2" key="1">
    <citation type="submission" date="2019-02" db="EMBL/GenBank/DDBJ databases">
        <title>Deep-cultivation of Planctomycetes and their phenomic and genomic characterization uncovers novel biology.</title>
        <authorList>
            <person name="Wiegand S."/>
            <person name="Jogler M."/>
            <person name="Boedeker C."/>
            <person name="Pinto D."/>
            <person name="Vollmers J."/>
            <person name="Rivas-Marin E."/>
            <person name="Kohn T."/>
            <person name="Peeters S.H."/>
            <person name="Heuer A."/>
            <person name="Rast P."/>
            <person name="Oberbeckmann S."/>
            <person name="Bunk B."/>
            <person name="Jeske O."/>
            <person name="Meyerdierks A."/>
            <person name="Storesund J.E."/>
            <person name="Kallscheuer N."/>
            <person name="Luecker S."/>
            <person name="Lage O.M."/>
            <person name="Pohl T."/>
            <person name="Merkel B.J."/>
            <person name="Hornburger P."/>
            <person name="Mueller R.-W."/>
            <person name="Bruemmer F."/>
            <person name="Labrenz M."/>
            <person name="Spormann A.M."/>
            <person name="Op den Camp H."/>
            <person name="Overmann J."/>
            <person name="Amann R."/>
            <person name="Jetten M.S.M."/>
            <person name="Mascher T."/>
            <person name="Medema M.H."/>
            <person name="Devos D.P."/>
            <person name="Kaster A.-K."/>
            <person name="Ovreas L."/>
            <person name="Rohde M."/>
            <person name="Galperin M.Y."/>
            <person name="Jogler C."/>
        </authorList>
    </citation>
    <scope>NUCLEOTIDE SEQUENCE [LARGE SCALE GENOMIC DNA]</scope>
    <source>
        <strain evidence="1 2">SV_7m_r</strain>
    </source>
</reference>
<dbReference type="Proteomes" id="UP000315003">
    <property type="component" value="Chromosome"/>
</dbReference>
<dbReference type="AlphaFoldDB" id="A0A517T0P0"/>
<dbReference type="RefSeq" id="WP_145276252.1">
    <property type="nucleotide sequence ID" value="NZ_CP036272.1"/>
</dbReference>
<evidence type="ECO:0000313" key="2">
    <source>
        <dbReference type="Proteomes" id="UP000315003"/>
    </source>
</evidence>
<gene>
    <name evidence="1" type="ORF">SV7mr_44240</name>
</gene>
<sequence length="143" mass="16047">MAKPEHRTLRFESFDEAMQEAETLAAGPHHATGNFSLGQILEHLARTLEIASGNRDAPPSTWIMRTFSRIIRPMVLRKAATGFKLPGPAQTVLWPSEEVSVKDGIARLREAAEKFRAFDGSTPHVFFGKMSVAQHHQLQCRHF</sequence>
<dbReference type="Pfam" id="PF07606">
    <property type="entry name" value="DUF1569"/>
    <property type="match status" value="1"/>
</dbReference>
<name>A0A517T0P0_9BACT</name>